<evidence type="ECO:0000313" key="1">
    <source>
        <dbReference type="EMBL" id="BDI31164.1"/>
    </source>
</evidence>
<protein>
    <submittedName>
        <fullName evidence="1">Uncharacterized protein</fullName>
    </submittedName>
</protein>
<dbReference type="EMBL" id="AP025739">
    <property type="protein sequence ID" value="BDI31164.1"/>
    <property type="molecule type" value="Genomic_DNA"/>
</dbReference>
<dbReference type="RefSeq" id="WP_119324299.1">
    <property type="nucleotide sequence ID" value="NZ_AP025739.1"/>
</dbReference>
<keyword evidence="2" id="KW-1185">Reference proteome</keyword>
<dbReference type="AlphaFoldDB" id="A0A402D490"/>
<evidence type="ECO:0000313" key="2">
    <source>
        <dbReference type="Proteomes" id="UP000287394"/>
    </source>
</evidence>
<reference evidence="1 2" key="1">
    <citation type="journal article" date="2019" name="Int. J. Syst. Evol. Microbiol.">
        <title>Capsulimonas corticalis gen. nov., sp. nov., an aerobic capsulated bacterium, of a novel bacterial order, Capsulimonadales ord. nov., of the class Armatimonadia of the phylum Armatimonadetes.</title>
        <authorList>
            <person name="Li J."/>
            <person name="Kudo C."/>
            <person name="Tonouchi A."/>
        </authorList>
    </citation>
    <scope>NUCLEOTIDE SEQUENCE [LARGE SCALE GENOMIC DNA]</scope>
    <source>
        <strain evidence="1 2">AX-7</strain>
    </source>
</reference>
<proteinExistence type="predicted"/>
<organism evidence="1 2">
    <name type="scientific">Capsulimonas corticalis</name>
    <dbReference type="NCBI Taxonomy" id="2219043"/>
    <lineage>
        <taxon>Bacteria</taxon>
        <taxon>Bacillati</taxon>
        <taxon>Armatimonadota</taxon>
        <taxon>Armatimonadia</taxon>
        <taxon>Capsulimonadales</taxon>
        <taxon>Capsulimonadaceae</taxon>
        <taxon>Capsulimonas</taxon>
    </lineage>
</organism>
<dbReference type="KEGG" id="ccot:CCAX7_32150"/>
<name>A0A402D490_9BACT</name>
<dbReference type="Proteomes" id="UP000287394">
    <property type="component" value="Chromosome"/>
</dbReference>
<accession>A0A402D490</accession>
<gene>
    <name evidence="1" type="ORF">CCAX7_32150</name>
</gene>
<sequence>MKISTGFVILTVAAAASQPAHADLQVVQTTTIDAPGVKSMLAEIPQAQRAPLLGMLSPMLTGAPWITTTYLKGQRLRTDMGQTTTVVNAESGNQFTLNRQTLSYSIGPYDPFQKAAGSMTCSITPTSQTQQMLGHPVRRYAVTLTSSVLPNSPIAGEIWAASDLPTPPAGGFIDGPAAMLQSEMSKIKGMPLAYRLVYRNTQAGDITITSYATQIKQDTLAATAFMIPSSYHKGTTRTDTVTPSTGFPLGDGMPLDSMTPVTDDVATGQAAPEQNLSPQSLGLGGGNPLQALGLGGANPMQALGQGGVNPMQALSIGGTNPLQALGLGGSNPMQALTNLGGSNPMQALGLGGGNSGQALSGMSGAGLQKLLSSLGGLGVGSSNQGLLGVSPGDLSQLMGAAGSGDSTGIGDIAGMLPSPQALQQLSAQMNSLLDEDGG</sequence>